<organism evidence="2">
    <name type="scientific">candidate division WOR-3 bacterium</name>
    <dbReference type="NCBI Taxonomy" id="2052148"/>
    <lineage>
        <taxon>Bacteria</taxon>
        <taxon>Bacteria division WOR-3</taxon>
    </lineage>
</organism>
<protein>
    <submittedName>
        <fullName evidence="2">GWxTD domain-containing protein</fullName>
    </submittedName>
</protein>
<gene>
    <name evidence="2" type="ORF">ENS41_02905</name>
</gene>
<accession>A0A7C4CAL9</accession>
<comment type="caution">
    <text evidence="2">The sequence shown here is derived from an EMBL/GenBank/DDBJ whole genome shotgun (WGS) entry which is preliminary data.</text>
</comment>
<evidence type="ECO:0000259" key="1">
    <source>
        <dbReference type="Pfam" id="PF20094"/>
    </source>
</evidence>
<dbReference type="NCBIfam" id="TIGR04514">
    <property type="entry name" value="GWxTD_dom"/>
    <property type="match status" value="1"/>
</dbReference>
<name>A0A7C4CAL9_UNCW3</name>
<reference evidence="2" key="1">
    <citation type="journal article" date="2020" name="mSystems">
        <title>Genome- and Community-Level Interaction Insights into Carbon Utilization and Element Cycling Functions of Hydrothermarchaeota in Hydrothermal Sediment.</title>
        <authorList>
            <person name="Zhou Z."/>
            <person name="Liu Y."/>
            <person name="Xu W."/>
            <person name="Pan J."/>
            <person name="Luo Z.H."/>
            <person name="Li M."/>
        </authorList>
    </citation>
    <scope>NUCLEOTIDE SEQUENCE [LARGE SCALE GENOMIC DNA]</scope>
    <source>
        <strain evidence="2">SpSt-488</strain>
    </source>
</reference>
<evidence type="ECO:0000313" key="2">
    <source>
        <dbReference type="EMBL" id="HGK27885.1"/>
    </source>
</evidence>
<dbReference type="EMBL" id="DSUT01000053">
    <property type="protein sequence ID" value="HGK27885.1"/>
    <property type="molecule type" value="Genomic_DNA"/>
</dbReference>
<feature type="domain" description="GWxTD" evidence="1">
    <location>
        <begin position="251"/>
        <end position="378"/>
    </location>
</feature>
<sequence>MVGEVVALLGLLAAGWTQVHSRGDMRLTVDVGVFPVDSDRFRLEAAYSVPFTSLTFVRAGDGFKANMRISLQVLDRSRNVVAGDVWDRIVLASDFGVTAARDSFAVGMVELNLPRGGTQAQLEVIDVGSERRGSARFAVEPAPGQLSLRVLKSGRANPGRTFGINDTIEVEVGFPTSGLLPESIWFAVGRGARAILGSNVSMTESSAGRWARFLYAVADSDGTSRMGAGEYWIEAKATEPGGSILSGRTTFTVALPFFWDDSAYKSRVDQLVYVAAPDEIRRLRSLPRVERERAWREFWQSRDSNPSTTRNEAEEEYFERIRFAEENFRAGDNGYRSDRGSVYVRYGPPDQIEARPFEIDRPAEQVWSYYSTGMHFRFVDRFGSGLFLLVRPGDFNGW</sequence>
<dbReference type="Pfam" id="PF20094">
    <property type="entry name" value="GWxTD_dom"/>
    <property type="match status" value="1"/>
</dbReference>
<dbReference type="InterPro" id="IPR030959">
    <property type="entry name" value="GWxTD_dom"/>
</dbReference>
<proteinExistence type="predicted"/>
<dbReference type="AlphaFoldDB" id="A0A7C4CAL9"/>